<evidence type="ECO:0000256" key="5">
    <source>
        <dbReference type="PIRSR" id="PIRSR000188-2"/>
    </source>
</evidence>
<dbReference type="InterPro" id="IPR046346">
    <property type="entry name" value="Aminoacid_DH-like_N_sf"/>
</dbReference>
<comment type="similarity">
    <text evidence="1">Belongs to the Glu/Leu/Phe/Val dehydrogenases family.</text>
</comment>
<dbReference type="SUPFAM" id="SSF51735">
    <property type="entry name" value="NAD(P)-binding Rossmann-fold domains"/>
    <property type="match status" value="1"/>
</dbReference>
<dbReference type="GO" id="GO:0000166">
    <property type="term" value="F:nucleotide binding"/>
    <property type="evidence" value="ECO:0007669"/>
    <property type="project" value="UniProtKB-KW"/>
</dbReference>
<name>A0A494WCU4_9SPHN</name>
<dbReference type="InterPro" id="IPR006096">
    <property type="entry name" value="Glu/Leu/Phe/Val/Trp_DH_C"/>
</dbReference>
<dbReference type="InterPro" id="IPR016211">
    <property type="entry name" value="Glu/Phe/Leu/Val/Trp_DH_bac/arc"/>
</dbReference>
<dbReference type="Gene3D" id="3.40.50.10860">
    <property type="entry name" value="Leucine Dehydrogenase, chain A, domain 1"/>
    <property type="match status" value="1"/>
</dbReference>
<organism evidence="7 8">
    <name type="scientific">Sphingobium amiense</name>
    <dbReference type="NCBI Taxonomy" id="135719"/>
    <lineage>
        <taxon>Bacteria</taxon>
        <taxon>Pseudomonadati</taxon>
        <taxon>Pseudomonadota</taxon>
        <taxon>Alphaproteobacteria</taxon>
        <taxon>Sphingomonadales</taxon>
        <taxon>Sphingomonadaceae</taxon>
        <taxon>Sphingobium</taxon>
    </lineage>
</organism>
<dbReference type="SUPFAM" id="SSF53223">
    <property type="entry name" value="Aminoacid dehydrogenase-like, N-terminal domain"/>
    <property type="match status" value="1"/>
</dbReference>
<keyword evidence="8" id="KW-1185">Reference proteome</keyword>
<feature type="domain" description="Glutamate/phenylalanine/leucine/valine/L-tryptophan dehydrogenase C-terminal" evidence="6">
    <location>
        <begin position="144"/>
        <end position="350"/>
    </location>
</feature>
<dbReference type="Pfam" id="PF02812">
    <property type="entry name" value="ELFV_dehydrog_N"/>
    <property type="match status" value="1"/>
</dbReference>
<dbReference type="EMBL" id="AP018664">
    <property type="protein sequence ID" value="BBD98129.1"/>
    <property type="molecule type" value="Genomic_DNA"/>
</dbReference>
<gene>
    <name evidence="7" type="ORF">SAMIE_1016300</name>
</gene>
<dbReference type="PANTHER" id="PTHR42722">
    <property type="entry name" value="LEUCINE DEHYDROGENASE"/>
    <property type="match status" value="1"/>
</dbReference>
<keyword evidence="2" id="KW-0560">Oxidoreductase</keyword>
<dbReference type="GO" id="GO:0006520">
    <property type="term" value="P:amino acid metabolic process"/>
    <property type="evidence" value="ECO:0007669"/>
    <property type="project" value="InterPro"/>
</dbReference>
<dbReference type="Pfam" id="PF00208">
    <property type="entry name" value="ELFV_dehydrog"/>
    <property type="match status" value="2"/>
</dbReference>
<keyword evidence="3 5" id="KW-0520">NAD</keyword>
<feature type="binding site" evidence="5">
    <location>
        <begin position="179"/>
        <end position="184"/>
    </location>
    <ligand>
        <name>NAD(+)</name>
        <dbReference type="ChEBI" id="CHEBI:57540"/>
    </ligand>
</feature>
<dbReference type="GO" id="GO:0016639">
    <property type="term" value="F:oxidoreductase activity, acting on the CH-NH2 group of donors, NAD or NADP as acceptor"/>
    <property type="evidence" value="ECO:0007669"/>
    <property type="project" value="InterPro"/>
</dbReference>
<evidence type="ECO:0000256" key="3">
    <source>
        <dbReference type="ARBA" id="ARBA00023027"/>
    </source>
</evidence>
<reference evidence="7 8" key="1">
    <citation type="submission" date="2018-05" db="EMBL/GenBank/DDBJ databases">
        <title>Complete Genome Sequence of the Nonylphenol-Degrading Bacterium Sphingobium amiense DSM 16289T.</title>
        <authorList>
            <person name="Ootsuka M."/>
            <person name="Nishizawa T."/>
            <person name="Ohta H."/>
        </authorList>
    </citation>
    <scope>NUCLEOTIDE SEQUENCE [LARGE SCALE GENOMIC DNA]</scope>
    <source>
        <strain evidence="7 8">DSM 16289</strain>
    </source>
</reference>
<dbReference type="KEGG" id="sami:SAMIE_1016300"/>
<evidence type="ECO:0000313" key="8">
    <source>
        <dbReference type="Proteomes" id="UP000279959"/>
    </source>
</evidence>
<sequence>MTHAFENADFQERLHVINDAETGVTGIIAIHSTAIGPAAGGCRLWHYDTQTDLVTDAIRLARGMSYKNAMAGLPFGGGKAVLQRPEGDFDRAALFRVFGEAVAALKGAYITAEDVGTTIADMRAVRRQAPYVAGLEVAEGMAGGDPSPWTALGVFESMKAAAQDVLKFDLAGATVAVQGVGNVGGRLCRLLRDAGANLIVADVDKARAAALAAELGAKHVGIDEILVADADILAPCALGGVLNADSIPDLRVRLVCGGANNQLATEADGQALVDRGILYAPDYVVNAGGIINVSAEYLGETSDQVADRVGQIAGRLLDVFRRSTEEQVPPGVMADRLAQHLIASARRRQAA</sequence>
<evidence type="ECO:0000313" key="7">
    <source>
        <dbReference type="EMBL" id="BBD98129.1"/>
    </source>
</evidence>
<evidence type="ECO:0000256" key="1">
    <source>
        <dbReference type="ARBA" id="ARBA00006382"/>
    </source>
</evidence>
<feature type="active site" description="Proton donor/acceptor" evidence="4">
    <location>
        <position position="79"/>
    </location>
</feature>
<accession>A0A494WCU4</accession>
<dbReference type="RefSeq" id="WP_066700233.1">
    <property type="nucleotide sequence ID" value="NZ_AP018664.1"/>
</dbReference>
<dbReference type="CDD" id="cd01075">
    <property type="entry name" value="NAD_bind_Leu_Phe_Val_DH"/>
    <property type="match status" value="1"/>
</dbReference>
<dbReference type="InterPro" id="IPR036291">
    <property type="entry name" value="NAD(P)-bd_dom_sf"/>
</dbReference>
<keyword evidence="5" id="KW-0547">Nucleotide-binding</keyword>
<evidence type="ECO:0000259" key="6">
    <source>
        <dbReference type="SMART" id="SM00839"/>
    </source>
</evidence>
<dbReference type="Gene3D" id="3.40.50.720">
    <property type="entry name" value="NAD(P)-binding Rossmann-like Domain"/>
    <property type="match status" value="1"/>
</dbReference>
<evidence type="ECO:0000256" key="4">
    <source>
        <dbReference type="PIRSR" id="PIRSR000188-1"/>
    </source>
</evidence>
<evidence type="ECO:0000256" key="2">
    <source>
        <dbReference type="ARBA" id="ARBA00023002"/>
    </source>
</evidence>
<dbReference type="InterPro" id="IPR006097">
    <property type="entry name" value="Glu/Leu/Phe/Val/Trp_DH_dimer"/>
</dbReference>
<dbReference type="PANTHER" id="PTHR42722:SF1">
    <property type="entry name" value="VALINE DEHYDROGENASE"/>
    <property type="match status" value="1"/>
</dbReference>
<dbReference type="Proteomes" id="UP000279959">
    <property type="component" value="Chromosome"/>
</dbReference>
<proteinExistence type="inferred from homology"/>
<protein>
    <submittedName>
        <fullName evidence="7">Glu/Leu/Phe/Val dehydrogenase</fullName>
    </submittedName>
</protein>
<dbReference type="PIRSF" id="PIRSF000188">
    <property type="entry name" value="Phe_leu_dh"/>
    <property type="match status" value="1"/>
</dbReference>
<dbReference type="SMART" id="SM00839">
    <property type="entry name" value="ELFV_dehydrog"/>
    <property type="match status" value="1"/>
</dbReference>
<dbReference type="AlphaFoldDB" id="A0A494WCU4"/>